<dbReference type="Pfam" id="PF18985">
    <property type="entry name" value="DUF5718"/>
    <property type="match status" value="1"/>
</dbReference>
<gene>
    <name evidence="1" type="ORF">NCTC1542_04517</name>
</gene>
<dbReference type="AlphaFoldDB" id="A0A378UZR8"/>
<dbReference type="Proteomes" id="UP000255389">
    <property type="component" value="Unassembled WGS sequence"/>
</dbReference>
<accession>A0A378UZR8</accession>
<sequence>MVASGHPENVLIGIGATRYTPLGESTFLKPGDEAIVRVYDSASSAASELRQVVRATQ</sequence>
<dbReference type="InterPro" id="IPR043776">
    <property type="entry name" value="DUF5718"/>
</dbReference>
<protein>
    <submittedName>
        <fullName evidence="1">Uncharacterized protein</fullName>
    </submittedName>
</protein>
<dbReference type="EMBL" id="UGQY01000004">
    <property type="protein sequence ID" value="SUA03037.1"/>
    <property type="molecule type" value="Genomic_DNA"/>
</dbReference>
<name>A0A378UZR8_MYCFO</name>
<reference evidence="1 2" key="1">
    <citation type="submission" date="2018-06" db="EMBL/GenBank/DDBJ databases">
        <authorList>
            <consortium name="Pathogen Informatics"/>
            <person name="Doyle S."/>
        </authorList>
    </citation>
    <scope>NUCLEOTIDE SEQUENCE [LARGE SCALE GENOMIC DNA]</scope>
    <source>
        <strain evidence="1 2">NCTC1542</strain>
    </source>
</reference>
<evidence type="ECO:0000313" key="2">
    <source>
        <dbReference type="Proteomes" id="UP000255389"/>
    </source>
</evidence>
<organism evidence="1 2">
    <name type="scientific">Mycolicibacterium fortuitum</name>
    <name type="common">Mycobacterium fortuitum</name>
    <dbReference type="NCBI Taxonomy" id="1766"/>
    <lineage>
        <taxon>Bacteria</taxon>
        <taxon>Bacillati</taxon>
        <taxon>Actinomycetota</taxon>
        <taxon>Actinomycetes</taxon>
        <taxon>Mycobacteriales</taxon>
        <taxon>Mycobacteriaceae</taxon>
        <taxon>Mycolicibacterium</taxon>
    </lineage>
</organism>
<evidence type="ECO:0000313" key="1">
    <source>
        <dbReference type="EMBL" id="SUA03037.1"/>
    </source>
</evidence>
<proteinExistence type="predicted"/>